<reference evidence="3 4" key="1">
    <citation type="submission" date="2021-05" db="EMBL/GenBank/DDBJ databases">
        <authorList>
            <person name="Zahm M."/>
            <person name="Klopp C."/>
            <person name="Cabau C."/>
            <person name="Kuhl H."/>
            <person name="Suciu R."/>
            <person name="Ciorpac M."/>
            <person name="Holostenco D."/>
            <person name="Gessner J."/>
            <person name="Wuertz S."/>
            <person name="Hohne C."/>
            <person name="Stock M."/>
            <person name="Gislard M."/>
            <person name="Lluch J."/>
            <person name="Milhes M."/>
            <person name="Lampietro C."/>
            <person name="Lopez Roques C."/>
            <person name="Donnadieu C."/>
            <person name="Du K."/>
            <person name="Schartl M."/>
            <person name="Guiguen Y."/>
        </authorList>
    </citation>
    <scope>NUCLEOTIDE SEQUENCE [LARGE SCALE GENOMIC DNA]</scope>
    <source>
        <strain evidence="3">Hh-F2</strain>
        <tissue evidence="3">Blood</tissue>
    </source>
</reference>
<dbReference type="InterPro" id="IPR042318">
    <property type="entry name" value="Consortin"/>
</dbReference>
<organism evidence="3 4">
    <name type="scientific">Huso huso</name>
    <name type="common">Beluga</name>
    <name type="synonym">Acipenser huso</name>
    <dbReference type="NCBI Taxonomy" id="61971"/>
    <lineage>
        <taxon>Eukaryota</taxon>
        <taxon>Metazoa</taxon>
        <taxon>Chordata</taxon>
        <taxon>Craniata</taxon>
        <taxon>Vertebrata</taxon>
        <taxon>Euteleostomi</taxon>
        <taxon>Actinopterygii</taxon>
        <taxon>Chondrostei</taxon>
        <taxon>Acipenseriformes</taxon>
        <taxon>Acipenseridae</taxon>
        <taxon>Huso</taxon>
    </lineage>
</organism>
<dbReference type="Pfam" id="PF13424">
    <property type="entry name" value="TPR_12"/>
    <property type="match status" value="1"/>
</dbReference>
<dbReference type="InterPro" id="IPR011990">
    <property type="entry name" value="TPR-like_helical_dom_sf"/>
</dbReference>
<feature type="domain" description="Consortin C-terminal" evidence="2">
    <location>
        <begin position="166"/>
        <end position="273"/>
    </location>
</feature>
<accession>A0ABR0Z3A3</accession>
<comment type="caution">
    <text evidence="3">The sequence shown here is derived from an EMBL/GenBank/DDBJ whole genome shotgun (WGS) entry which is preliminary data.</text>
</comment>
<keyword evidence="1" id="KW-1133">Transmembrane helix</keyword>
<dbReference type="EMBL" id="JAHFZB010000018">
    <property type="protein sequence ID" value="KAK6479159.1"/>
    <property type="molecule type" value="Genomic_DNA"/>
</dbReference>
<proteinExistence type="predicted"/>
<keyword evidence="1" id="KW-0812">Transmembrane</keyword>
<name>A0ABR0Z3A3_HUSHU</name>
<evidence type="ECO:0000256" key="1">
    <source>
        <dbReference type="SAM" id="Phobius"/>
    </source>
</evidence>
<keyword evidence="4" id="KW-1185">Reference proteome</keyword>
<evidence type="ECO:0000313" key="3">
    <source>
        <dbReference type="EMBL" id="KAK6479159.1"/>
    </source>
</evidence>
<feature type="transmembrane region" description="Helical" evidence="1">
    <location>
        <begin position="220"/>
        <end position="240"/>
    </location>
</feature>
<dbReference type="SUPFAM" id="SSF48452">
    <property type="entry name" value="TPR-like"/>
    <property type="match status" value="1"/>
</dbReference>
<dbReference type="Pfam" id="PF15281">
    <property type="entry name" value="Consortin_C"/>
    <property type="match status" value="1"/>
</dbReference>
<dbReference type="InterPro" id="IPR028129">
    <property type="entry name" value="Consortin_C"/>
</dbReference>
<dbReference type="Gene3D" id="1.25.40.10">
    <property type="entry name" value="Tetratricopeptide repeat domain"/>
    <property type="match status" value="1"/>
</dbReference>
<keyword evidence="1" id="KW-0472">Membrane</keyword>
<sequence length="277" mass="31241">MFYEVALADLAALQGSSVCLTAPPEVMQQGTGGWLSEEDVSEQACQAGDYEKLAQVCIMSKRPHLALEYSGKATKIRQKAFGNDHPITARSLELLASVYAEIGKTEYSDTIGQYTSALSKTFSPADSFSEVLNGVPLAKTEVCPDGRRLHKKDLLLSPTNSKEKQVTTCKCLTSILRKRSSFSCSENKFTHRKKSDRRVRFREPEVIVHAYDQSTNRTHFALLACIFVLLSVLGVLLYCTDKRRHLKVCEELESMLIVSFLQMKQILWSCWMWLTRQ</sequence>
<dbReference type="Proteomes" id="UP001369086">
    <property type="component" value="Unassembled WGS sequence"/>
</dbReference>
<evidence type="ECO:0000259" key="2">
    <source>
        <dbReference type="Pfam" id="PF15281"/>
    </source>
</evidence>
<evidence type="ECO:0000313" key="4">
    <source>
        <dbReference type="Proteomes" id="UP001369086"/>
    </source>
</evidence>
<dbReference type="PANTHER" id="PTHR28581">
    <property type="entry name" value="CONSORTIN"/>
    <property type="match status" value="1"/>
</dbReference>
<protein>
    <recommendedName>
        <fullName evidence="2">Consortin C-terminal domain-containing protein</fullName>
    </recommendedName>
</protein>
<gene>
    <name evidence="3" type="ORF">HHUSO_G19831</name>
</gene>
<dbReference type="PANTHER" id="PTHR28581:SF2">
    <property type="entry name" value="NUTRITIONALLY-REGULATED ADIPOSE AND CARDIAC ENRICHED PROTEIN HOMOLOG ISOFORM X1"/>
    <property type="match status" value="1"/>
</dbReference>